<dbReference type="AlphaFoldDB" id="A0A183AX62"/>
<organism evidence="1">
    <name type="scientific">Echinostoma caproni</name>
    <dbReference type="NCBI Taxonomy" id="27848"/>
    <lineage>
        <taxon>Eukaryota</taxon>
        <taxon>Metazoa</taxon>
        <taxon>Spiralia</taxon>
        <taxon>Lophotrochozoa</taxon>
        <taxon>Platyhelminthes</taxon>
        <taxon>Trematoda</taxon>
        <taxon>Digenea</taxon>
        <taxon>Plagiorchiida</taxon>
        <taxon>Echinostomata</taxon>
        <taxon>Echinostomatoidea</taxon>
        <taxon>Echinostomatidae</taxon>
        <taxon>Echinostoma</taxon>
    </lineage>
</organism>
<sequence length="45" mass="5412">LDLSIGITMMFDVSLKLQKRAFPRQLKLDLPNPFLHWCSRRRQQN</sequence>
<accession>A0A183AX62</accession>
<evidence type="ECO:0000313" key="1">
    <source>
        <dbReference type="WBParaSite" id="ECPE_0001158201-mRNA-1"/>
    </source>
</evidence>
<protein>
    <submittedName>
        <fullName evidence="1">Transposase</fullName>
    </submittedName>
</protein>
<name>A0A183AX62_9TREM</name>
<dbReference type="WBParaSite" id="ECPE_0001158201-mRNA-1">
    <property type="protein sequence ID" value="ECPE_0001158201-mRNA-1"/>
    <property type="gene ID" value="ECPE_0001158201"/>
</dbReference>
<reference evidence="1" key="1">
    <citation type="submission" date="2016-06" db="UniProtKB">
        <authorList>
            <consortium name="WormBaseParasite"/>
        </authorList>
    </citation>
    <scope>IDENTIFICATION</scope>
</reference>
<proteinExistence type="predicted"/>